<gene>
    <name evidence="17" type="ORF">ABFZ84_02490</name>
</gene>
<keyword evidence="18" id="KW-1185">Reference proteome</keyword>
<dbReference type="InterPro" id="IPR022278">
    <property type="entry name" value="Pser_aminoTfrase"/>
</dbReference>
<dbReference type="Proteomes" id="UP001560685">
    <property type="component" value="Unassembled WGS sequence"/>
</dbReference>
<dbReference type="Pfam" id="PF00266">
    <property type="entry name" value="Aminotran_5"/>
    <property type="match status" value="1"/>
</dbReference>
<comment type="catalytic activity">
    <reaction evidence="13">
        <text>4-(phosphooxy)-L-threonine + 2-oxoglutarate = (R)-3-hydroxy-2-oxo-4-phosphooxybutanoate + L-glutamate</text>
        <dbReference type="Rhea" id="RHEA:16573"/>
        <dbReference type="ChEBI" id="CHEBI:16810"/>
        <dbReference type="ChEBI" id="CHEBI:29985"/>
        <dbReference type="ChEBI" id="CHEBI:58452"/>
        <dbReference type="ChEBI" id="CHEBI:58538"/>
        <dbReference type="EC" id="2.6.1.52"/>
    </reaction>
</comment>
<evidence type="ECO:0000256" key="11">
    <source>
        <dbReference type="ARBA" id="ARBA00023299"/>
    </source>
</evidence>
<feature type="region of interest" description="Disordered" evidence="15">
    <location>
        <begin position="1"/>
        <end position="47"/>
    </location>
</feature>
<dbReference type="PANTHER" id="PTHR21152">
    <property type="entry name" value="AMINOTRANSFERASE CLASS V"/>
    <property type="match status" value="1"/>
</dbReference>
<evidence type="ECO:0000256" key="8">
    <source>
        <dbReference type="ARBA" id="ARBA00022679"/>
    </source>
</evidence>
<dbReference type="PANTHER" id="PTHR21152:SF40">
    <property type="entry name" value="ALANINE--GLYOXYLATE AMINOTRANSFERASE"/>
    <property type="match status" value="1"/>
</dbReference>
<sequence>MTEATPAVRPARPHFSSGPCAKRPGWSPENLNTSPLGRSHRSKIGKSRLGDAIDRTRALLGVPDDYRIGIVPASDTGAVEMAMWSMLGERPVDMLAWESFGAGWVSDVTKQLKLDARSLTAGYGEIADLAAVDPTHDVVFTWNGTTSGVRVPNADWISADREGIVICDATSAIFAQPLDWAKLDVVTYSWQKVLGGEGGHGVLILSPRAVERLESYTPSWPLPKIFRLTKGGKLIEGIFEGATINTPSMLCVEDYIDALKWASSLGGLEALHGRADSNAAALATYVEKTPWLDFLCEDPELRSNTSVCLKIADPDIAALDEADQRAFVKAMEKLLESQDAAYDIGGYRDAPPGLRIWCGATVDTTDIEALGPWLDWAYASAKTAL</sequence>
<dbReference type="RefSeq" id="WP_369312328.1">
    <property type="nucleotide sequence ID" value="NZ_JBEHZE010000001.1"/>
</dbReference>
<dbReference type="InterPro" id="IPR006271">
    <property type="entry name" value="Pser_aminoTfrase_methanosarc"/>
</dbReference>
<comment type="pathway">
    <text evidence="2">Amino-acid biosynthesis; L-serine biosynthesis; L-serine from 3-phospho-D-glycerate: step 2/3.</text>
</comment>
<name>A0ABV3Z0U8_9PROT</name>
<organism evidence="17 18">
    <name type="scientific">Hyphococcus lacteus</name>
    <dbReference type="NCBI Taxonomy" id="3143536"/>
    <lineage>
        <taxon>Bacteria</taxon>
        <taxon>Pseudomonadati</taxon>
        <taxon>Pseudomonadota</taxon>
        <taxon>Alphaproteobacteria</taxon>
        <taxon>Parvularculales</taxon>
        <taxon>Parvularculaceae</taxon>
        <taxon>Hyphococcus</taxon>
    </lineage>
</organism>
<evidence type="ECO:0000256" key="1">
    <source>
        <dbReference type="ARBA" id="ARBA00001933"/>
    </source>
</evidence>
<dbReference type="InterPro" id="IPR015424">
    <property type="entry name" value="PyrdxlP-dep_Trfase"/>
</dbReference>
<dbReference type="InterPro" id="IPR015421">
    <property type="entry name" value="PyrdxlP-dep_Trfase_major"/>
</dbReference>
<dbReference type="CDD" id="cd01494">
    <property type="entry name" value="AAT_I"/>
    <property type="match status" value="1"/>
</dbReference>
<proteinExistence type="inferred from homology"/>
<dbReference type="NCBIfam" id="NF002841">
    <property type="entry name" value="PRK03080.1-2"/>
    <property type="match status" value="1"/>
</dbReference>
<keyword evidence="10" id="KW-0664">Pyridoxine biosynthesis</keyword>
<dbReference type="Gene3D" id="3.90.1150.10">
    <property type="entry name" value="Aspartate Aminotransferase, domain 1"/>
    <property type="match status" value="1"/>
</dbReference>
<comment type="catalytic activity">
    <reaction evidence="14">
        <text>O-phospho-L-serine + 2-oxoglutarate = 3-phosphooxypyruvate + L-glutamate</text>
        <dbReference type="Rhea" id="RHEA:14329"/>
        <dbReference type="ChEBI" id="CHEBI:16810"/>
        <dbReference type="ChEBI" id="CHEBI:18110"/>
        <dbReference type="ChEBI" id="CHEBI:29985"/>
        <dbReference type="ChEBI" id="CHEBI:57524"/>
        <dbReference type="EC" id="2.6.1.52"/>
    </reaction>
</comment>
<dbReference type="SUPFAM" id="SSF53383">
    <property type="entry name" value="PLP-dependent transferases"/>
    <property type="match status" value="1"/>
</dbReference>
<evidence type="ECO:0000256" key="7">
    <source>
        <dbReference type="ARBA" id="ARBA00022605"/>
    </source>
</evidence>
<evidence type="ECO:0000256" key="2">
    <source>
        <dbReference type="ARBA" id="ARBA00005099"/>
    </source>
</evidence>
<evidence type="ECO:0000256" key="13">
    <source>
        <dbReference type="ARBA" id="ARBA00047630"/>
    </source>
</evidence>
<evidence type="ECO:0000256" key="14">
    <source>
        <dbReference type="ARBA" id="ARBA00049007"/>
    </source>
</evidence>
<dbReference type="PIRSF" id="PIRSF000525">
    <property type="entry name" value="SerC"/>
    <property type="match status" value="1"/>
</dbReference>
<evidence type="ECO:0000256" key="10">
    <source>
        <dbReference type="ARBA" id="ARBA00023096"/>
    </source>
</evidence>
<evidence type="ECO:0000256" key="9">
    <source>
        <dbReference type="ARBA" id="ARBA00022898"/>
    </source>
</evidence>
<evidence type="ECO:0000256" key="6">
    <source>
        <dbReference type="ARBA" id="ARBA00022576"/>
    </source>
</evidence>
<evidence type="ECO:0000256" key="12">
    <source>
        <dbReference type="ARBA" id="ARBA00031421"/>
    </source>
</evidence>
<feature type="domain" description="Aminotransferase class V" evidence="16">
    <location>
        <begin position="135"/>
        <end position="312"/>
    </location>
</feature>
<dbReference type="GO" id="GO:0004648">
    <property type="term" value="F:O-phospho-L-serine:2-oxoglutarate aminotransferase activity"/>
    <property type="evidence" value="ECO:0007669"/>
    <property type="project" value="UniProtKB-EC"/>
</dbReference>
<comment type="cofactor">
    <cofactor evidence="1">
        <name>pyridoxal 5'-phosphate</name>
        <dbReference type="ChEBI" id="CHEBI:597326"/>
    </cofactor>
</comment>
<comment type="caution">
    <text evidence="17">The sequence shown here is derived from an EMBL/GenBank/DDBJ whole genome shotgun (WGS) entry which is preliminary data.</text>
</comment>
<evidence type="ECO:0000256" key="4">
    <source>
        <dbReference type="ARBA" id="ARBA00013030"/>
    </source>
</evidence>
<comment type="similarity">
    <text evidence="3">Belongs to the class-V pyridoxal-phosphate-dependent aminotransferase family. SerC subfamily.</text>
</comment>
<evidence type="ECO:0000313" key="17">
    <source>
        <dbReference type="EMBL" id="MEX6632404.1"/>
    </source>
</evidence>
<keyword evidence="9" id="KW-0663">Pyridoxal phosphate</keyword>
<keyword evidence="5" id="KW-0963">Cytoplasm</keyword>
<keyword evidence="11" id="KW-0718">Serine biosynthesis</keyword>
<dbReference type="InterPro" id="IPR015422">
    <property type="entry name" value="PyrdxlP-dep_Trfase_small"/>
</dbReference>
<keyword evidence="6 17" id="KW-0032">Aminotransferase</keyword>
<protein>
    <recommendedName>
        <fullName evidence="4">phosphoserine transaminase</fullName>
        <ecNumber evidence="4">2.6.1.52</ecNumber>
    </recommendedName>
    <alternativeName>
        <fullName evidence="12">Phosphohydroxythreonine aminotransferase</fullName>
    </alternativeName>
</protein>
<evidence type="ECO:0000256" key="15">
    <source>
        <dbReference type="SAM" id="MobiDB-lite"/>
    </source>
</evidence>
<evidence type="ECO:0000313" key="18">
    <source>
        <dbReference type="Proteomes" id="UP001560685"/>
    </source>
</evidence>
<keyword evidence="8 17" id="KW-0808">Transferase</keyword>
<dbReference type="InterPro" id="IPR000192">
    <property type="entry name" value="Aminotrans_V_dom"/>
</dbReference>
<dbReference type="EC" id="2.6.1.52" evidence="4"/>
<dbReference type="NCBIfam" id="TIGR01365">
    <property type="entry name" value="serC_2"/>
    <property type="match status" value="1"/>
</dbReference>
<dbReference type="EMBL" id="JBEHZE010000001">
    <property type="protein sequence ID" value="MEX6632404.1"/>
    <property type="molecule type" value="Genomic_DNA"/>
</dbReference>
<evidence type="ECO:0000259" key="16">
    <source>
        <dbReference type="Pfam" id="PF00266"/>
    </source>
</evidence>
<evidence type="ECO:0000256" key="3">
    <source>
        <dbReference type="ARBA" id="ARBA00006904"/>
    </source>
</evidence>
<accession>A0ABV3Z0U8</accession>
<evidence type="ECO:0000256" key="5">
    <source>
        <dbReference type="ARBA" id="ARBA00022490"/>
    </source>
</evidence>
<reference evidence="17 18" key="1">
    <citation type="submission" date="2024-05" db="EMBL/GenBank/DDBJ databases">
        <title>Three bacterial strains, DH-69, EH-24, and ECK-19 isolated from coastal sediments.</title>
        <authorList>
            <person name="Ye Y.-Q."/>
            <person name="Du Z.-J."/>
        </authorList>
    </citation>
    <scope>NUCLEOTIDE SEQUENCE [LARGE SCALE GENOMIC DNA]</scope>
    <source>
        <strain evidence="17 18">ECK-19</strain>
    </source>
</reference>
<dbReference type="Gene3D" id="3.40.640.10">
    <property type="entry name" value="Type I PLP-dependent aspartate aminotransferase-like (Major domain)"/>
    <property type="match status" value="1"/>
</dbReference>
<keyword evidence="7" id="KW-0028">Amino-acid biosynthesis</keyword>